<dbReference type="InterPro" id="IPR016455">
    <property type="entry name" value="XTH"/>
</dbReference>
<feature type="domain" description="GH16" evidence="9">
    <location>
        <begin position="20"/>
        <end position="220"/>
    </location>
</feature>
<evidence type="ECO:0000256" key="6">
    <source>
        <dbReference type="ARBA" id="ARBA00023295"/>
    </source>
</evidence>
<dbReference type="InterPro" id="IPR013320">
    <property type="entry name" value="ConA-like_dom_sf"/>
</dbReference>
<evidence type="ECO:0000256" key="8">
    <source>
        <dbReference type="SAM" id="SignalP"/>
    </source>
</evidence>
<sequence>VDSTCSTLISYVLSSLVLFSVLESTTPPFFKDFNITWAPDHTQLLDNGEVLELKLDNTSGSAFQSINQFLFGNITMQIKLVPNNSAGTVTAYYLSSPWTHPDTHDELDFEFLGNLSGQPYILQTNVFANGTGGREQRIFLWFDPTADFHSYGILWNHRQIVFSVDNLPIRLFTNNEYLGMAYPDHQPMTIFSSLWNGDQWATQGGRIKIDWAAAPFVASYTNYNLDACVAENANASCATFNANNWWDGAAYQMLSSDQLGRLRWVEQNYMVYDYCSDTKRYPVTPVECAQNSGAVCMTMLAGTASGQSFFQYYQTTTGPSNFILSNGSTVAQLILDQAAASGFSSKSEYLFGTFSMNIKLVPGDSCGTVATFYMTSSGSTHDEIDLEFLGNVSGQPYLLQTNVFAHGVGGREQRVKLWFDPTADFHLYTIQWTQNLITFLVDGIPIRVFKDNSDIGVPYLNSKPMYLYSSLWNGDSWATQGGRIKLDWSNAPFIAYYSNFNSIDACTVWNVNDTSYCSTPGTSWWETDYWNASQLGQMTWVAENYLVYDYCTDTARFNGVTPPECWNNWH</sequence>
<keyword evidence="2" id="KW-0808">Transferase</keyword>
<dbReference type="Gene3D" id="2.60.120.200">
    <property type="match status" value="2"/>
</dbReference>
<dbReference type="InterPro" id="IPR008263">
    <property type="entry name" value="GH16_AS"/>
</dbReference>
<dbReference type="InterPro" id="IPR044791">
    <property type="entry name" value="Beta-glucanase/XTH"/>
</dbReference>
<dbReference type="Pfam" id="PF00722">
    <property type="entry name" value="Glyco_hydro_16"/>
    <property type="match status" value="2"/>
</dbReference>
<accession>A0ABP0W3G6</accession>
<evidence type="ECO:0000313" key="11">
    <source>
        <dbReference type="Proteomes" id="UP001497444"/>
    </source>
</evidence>
<name>A0ABP0W3G6_9BRYO</name>
<keyword evidence="3" id="KW-0378">Hydrolase</keyword>
<feature type="non-terminal residue" evidence="10">
    <location>
        <position position="570"/>
    </location>
</feature>
<keyword evidence="5" id="KW-0325">Glycoprotein</keyword>
<keyword evidence="8" id="KW-0732">Signal</keyword>
<protein>
    <recommendedName>
        <fullName evidence="1">xyloglucan:xyloglucosyl transferase</fullName>
        <ecNumber evidence="1">2.4.1.207</ecNumber>
    </recommendedName>
</protein>
<dbReference type="InterPro" id="IPR010713">
    <property type="entry name" value="XET_C"/>
</dbReference>
<comment type="catalytic activity">
    <reaction evidence="7">
        <text>breaks a beta-(1-&gt;4) bond in the backbone of a xyloglucan and transfers the xyloglucanyl segment on to O-4 of the non-reducing terminal glucose residue of an acceptor, which can be a xyloglucan or an oligosaccharide of xyloglucan.</text>
        <dbReference type="EC" id="2.4.1.207"/>
    </reaction>
</comment>
<dbReference type="EC" id="2.4.1.207" evidence="1"/>
<gene>
    <name evidence="10" type="ORF">CSSPJE1EN1_LOCUS6480</name>
</gene>
<feature type="chain" id="PRO_5045234361" description="xyloglucan:xyloglucosyl transferase" evidence="8">
    <location>
        <begin position="25"/>
        <end position="570"/>
    </location>
</feature>
<evidence type="ECO:0000256" key="7">
    <source>
        <dbReference type="ARBA" id="ARBA00034022"/>
    </source>
</evidence>
<evidence type="ECO:0000313" key="10">
    <source>
        <dbReference type="EMBL" id="CAK9261002.1"/>
    </source>
</evidence>
<keyword evidence="4" id="KW-1015">Disulfide bond</keyword>
<dbReference type="PROSITE" id="PS01034">
    <property type="entry name" value="GH16_1"/>
    <property type="match status" value="2"/>
</dbReference>
<dbReference type="InterPro" id="IPR000757">
    <property type="entry name" value="Beta-glucanase-like"/>
</dbReference>
<evidence type="ECO:0000256" key="4">
    <source>
        <dbReference type="ARBA" id="ARBA00023157"/>
    </source>
</evidence>
<dbReference type="Proteomes" id="UP001497444">
    <property type="component" value="Chromosome 13"/>
</dbReference>
<dbReference type="PANTHER" id="PTHR31062">
    <property type="entry name" value="XYLOGLUCAN ENDOTRANSGLUCOSYLASE/HYDROLASE PROTEIN 8-RELATED"/>
    <property type="match status" value="1"/>
</dbReference>
<dbReference type="Pfam" id="PF06955">
    <property type="entry name" value="XET_C"/>
    <property type="match status" value="2"/>
</dbReference>
<keyword evidence="6" id="KW-0326">Glycosidase</keyword>
<evidence type="ECO:0000256" key="3">
    <source>
        <dbReference type="ARBA" id="ARBA00022801"/>
    </source>
</evidence>
<evidence type="ECO:0000256" key="2">
    <source>
        <dbReference type="ARBA" id="ARBA00022679"/>
    </source>
</evidence>
<feature type="domain" description="GH16" evidence="9">
    <location>
        <begin position="279"/>
        <end position="497"/>
    </location>
</feature>
<evidence type="ECO:0000256" key="1">
    <source>
        <dbReference type="ARBA" id="ARBA00012152"/>
    </source>
</evidence>
<dbReference type="CDD" id="cd02176">
    <property type="entry name" value="GH16_XET"/>
    <property type="match status" value="2"/>
</dbReference>
<reference evidence="10" key="1">
    <citation type="submission" date="2024-02" db="EMBL/GenBank/DDBJ databases">
        <authorList>
            <consortium name="ELIXIR-Norway"/>
            <consortium name="Elixir Norway"/>
        </authorList>
    </citation>
    <scope>NUCLEOTIDE SEQUENCE</scope>
</reference>
<keyword evidence="11" id="KW-1185">Reference proteome</keyword>
<dbReference type="EMBL" id="OZ020108">
    <property type="protein sequence ID" value="CAK9261002.1"/>
    <property type="molecule type" value="Genomic_DNA"/>
</dbReference>
<organism evidence="10 11">
    <name type="scientific">Sphagnum jensenii</name>
    <dbReference type="NCBI Taxonomy" id="128206"/>
    <lineage>
        <taxon>Eukaryota</taxon>
        <taxon>Viridiplantae</taxon>
        <taxon>Streptophyta</taxon>
        <taxon>Embryophyta</taxon>
        <taxon>Bryophyta</taxon>
        <taxon>Sphagnophytina</taxon>
        <taxon>Sphagnopsida</taxon>
        <taxon>Sphagnales</taxon>
        <taxon>Sphagnaceae</taxon>
        <taxon>Sphagnum</taxon>
    </lineage>
</organism>
<dbReference type="SUPFAM" id="SSF49899">
    <property type="entry name" value="Concanavalin A-like lectins/glucanases"/>
    <property type="match status" value="2"/>
</dbReference>
<dbReference type="PROSITE" id="PS51762">
    <property type="entry name" value="GH16_2"/>
    <property type="match status" value="2"/>
</dbReference>
<feature type="signal peptide" evidence="8">
    <location>
        <begin position="1"/>
        <end position="24"/>
    </location>
</feature>
<evidence type="ECO:0000256" key="5">
    <source>
        <dbReference type="ARBA" id="ARBA00023180"/>
    </source>
</evidence>
<proteinExistence type="predicted"/>
<evidence type="ECO:0000259" key="9">
    <source>
        <dbReference type="PROSITE" id="PS51762"/>
    </source>
</evidence>